<dbReference type="Gene3D" id="2.60.40.150">
    <property type="entry name" value="C2 domain"/>
    <property type="match status" value="1"/>
</dbReference>
<dbReference type="OrthoDB" id="62798at2759"/>
<dbReference type="GO" id="GO:0016791">
    <property type="term" value="F:phosphatase activity"/>
    <property type="evidence" value="ECO:0007669"/>
    <property type="project" value="InterPro"/>
</dbReference>
<dbReference type="InterPro" id="IPR027417">
    <property type="entry name" value="P-loop_NTPase"/>
</dbReference>
<feature type="region of interest" description="Disordered" evidence="13">
    <location>
        <begin position="926"/>
        <end position="948"/>
    </location>
</feature>
<dbReference type="Pfam" id="PF00225">
    <property type="entry name" value="Kinesin"/>
    <property type="match status" value="1"/>
</dbReference>
<name>A0A0P1AY98_PLAHL</name>
<dbReference type="GO" id="GO:0007018">
    <property type="term" value="P:microtubule-based movement"/>
    <property type="evidence" value="ECO:0007669"/>
    <property type="project" value="InterPro"/>
</dbReference>
<dbReference type="Proteomes" id="UP000054928">
    <property type="component" value="Unassembled WGS sequence"/>
</dbReference>
<dbReference type="InterPro" id="IPR036961">
    <property type="entry name" value="Kinesin_motor_dom_sf"/>
</dbReference>
<proteinExistence type="inferred from homology"/>
<dbReference type="RefSeq" id="XP_024583810.1">
    <property type="nucleotide sequence ID" value="XM_024718408.1"/>
</dbReference>
<evidence type="ECO:0000259" key="15">
    <source>
        <dbReference type="PROSITE" id="PS50067"/>
    </source>
</evidence>
<dbReference type="Pfam" id="PF00168">
    <property type="entry name" value="C2"/>
    <property type="match status" value="1"/>
</dbReference>
<dbReference type="Pfam" id="PF00300">
    <property type="entry name" value="His_Phos_1"/>
    <property type="match status" value="1"/>
</dbReference>
<keyword evidence="6" id="KW-0663">Pyridoxal phosphate</keyword>
<dbReference type="GO" id="GO:0003777">
    <property type="term" value="F:microtubule motor activity"/>
    <property type="evidence" value="ECO:0007669"/>
    <property type="project" value="InterPro"/>
</dbReference>
<reference evidence="17" key="1">
    <citation type="submission" date="2014-09" db="EMBL/GenBank/DDBJ databases">
        <authorList>
            <person name="Sharma Rahul"/>
            <person name="Thines Marco"/>
        </authorList>
    </citation>
    <scope>NUCLEOTIDE SEQUENCE [LARGE SCALE GENOMIC DNA]</scope>
</reference>
<dbReference type="Pfam" id="PF22669">
    <property type="entry name" value="Exo_endo_phos2"/>
    <property type="match status" value="1"/>
</dbReference>
<dbReference type="SMART" id="SM00128">
    <property type="entry name" value="IPPc"/>
    <property type="match status" value="1"/>
</dbReference>
<dbReference type="PANTHER" id="PTHR43206">
    <property type="entry name" value="AMINOTRANSFERASE"/>
    <property type="match status" value="1"/>
</dbReference>
<dbReference type="CDD" id="cd00030">
    <property type="entry name" value="C2"/>
    <property type="match status" value="1"/>
</dbReference>
<dbReference type="STRING" id="4781.A0A0P1AY98"/>
<dbReference type="GO" id="GO:0009450">
    <property type="term" value="P:gamma-aminobutyric acid catabolic process"/>
    <property type="evidence" value="ECO:0007669"/>
    <property type="project" value="TreeGrafter"/>
</dbReference>
<protein>
    <recommendedName>
        <fullName evidence="3">4-aminobutyrate--2-oxoglutarate transaminase</fullName>
        <ecNumber evidence="3">2.6.1.19</ecNumber>
    </recommendedName>
    <alternativeName>
        <fullName evidence="8">GABA aminotransferase</fullName>
    </alternativeName>
    <alternativeName>
        <fullName evidence="7">Gamma-amino-N-butyrate transaminase</fullName>
    </alternativeName>
</protein>
<sequence length="2487" mass="279300">MSMMLIPQALKPSSSFRRFIATATHTYPSTPSPAFPNEYAHAKIVTTQVPGPKSQQQLERLAVLQNTSAINFFVDYTASRGNYLVDVDGNRFLDVYGQIASLPIGYNHPAILEAMSDKHNLALLAQRPCLGVFPPSDWVDRINETLLKVLPDGLDDVNTLMCGSCSNENAFKAVFIWFQTRLRDGRPPSAHDLETCMAHQLPGTPKLSILSFDGGFHGRLLGCLSTTHSKAIHKVDVPAFDWPVAPFPKLTYPLNIHQATNEAEEARCLENVERLLKHSSNVTKPDDSRIAGMIIEPIQAEGGDNHASPAFFRQLRDLAANYGVAFIVDEVQTGGGSTGKFWAHEHWGLENPPDLVTFSKKMQTGGYFAKKEFRPKEGYRIFNTWMGDPTKMIALKTVLDVIERENLLENVNVTGDYLKTGLHEVAASFPALVSSVRGQGTFLAMDLPTEALRNKFLLLMKKNGIASGGCGVTSVRFRPALVFQPKHAVEYLVMMRESASMSVSIKVSVRCRPFTCDDKLGVVMTQNGEEEGDVELINSTYSTTRFPFSYAWWSAYGYKRHIQGDTKQADKMTLVDQQMAYDSIGRKIKLDLIGGNAVVLFAYGLSGSGKTFTVFGPDAVDLPEAWFKHENPHPMWGIFPRLAYELFKEKQDGWKISMKYFQNVVDTVRDLMSPVAQEQQYKSGMRKDPDGFTDIEWCQSVVLKDWNDLRKTFMVANAKKAIAPTQFNHQSTRGHCIMTLEVEKPDPEREGMKQRGRVYVCDLAGTEPAGDIVYADYKKIVFENGEIEHKYVGPHPDASKSKELQDQGKKINLSLTEMAQFFMKMAEAVKANKLKPGVSIPGCNSYFLCKYLKDTMLQARTYLFCAIRPEVKFHGYTFSTLGFAKNASVIKLQPKKASTAASPAERKLMAELEQMKALVNQLKHENEQIAKTRRSAESDDENAEGDDAANEQVARLAEMLNQKQRELENVLNGGKGGARGGLSVQDELMQRQREEYGKRGIHLYHFEADTSSPYLINLDVDAYRSKRFMFLLDRPHLSVGPCGDIQPMSLSIVKNHCTFENDGHDIYLCAGDGEAMHNGKKVEKMKRIQLVPYDRVVLGNELMLFVYPGREPDREPPSADFAATEYKEALQTIDTSALDELQNQIKLFEEEKARWEKERLEREAAAEKAVKATMSPNDASSSAAAEAAVAEKLATAKAEEEARLATEKRRELLARQVNDQELREVLPKIAELTQIVKLLNRDYLSFETALQSSSMEEKDESGLSGIPKVKVKVHNNATDETIFLDVFEFVKAHALLKDEVTFLRNALMNDREYESPAGRDPITLLFDNSFHVGSATTFLEYILYNLETEPDESQLSIKLAIPPFNTIGKLQVIWTPLSSPNIEAHNEDDLIDIENPQDLLGRSWTYKVQIVGATGLPLITDLAYCQYEFLGELFTTESVEQRTRNPVFNYEYVHHVSCVTEQFLEYLSSARLEFQIFVKPYMLDLPKDKISTRNPAIATRLEQGHAGKPTIEELQTECARLELHLANVSEDLKFLIEQYRIDVGRDPPTRPQRIENDLEHVDGLDHACTSQTDLAPCTPRQKIESAKADDSQKQFTSAFLLAGAVFVRGLELFLYVALGIVIMSTSRVQIEDIKLEIDRKVSNIPKVTTLSSSPKHQSDISDNVNTRTSLNILIASWNMGNTMPPSDSKLLNDWIPEGGGDFDVIALGLQESTYKSDKISENLVTDSWSAASEEQDERCSSVPNSVLHDTEVYDVDEEEEEEDLESEVKHELKSKESDDQNGANKSLDVIVKRSRTKKSMRKMTKMVRKLSSNLRDSIGDALDYPFSKQIYLHLGESYVLAGKVELMEMRLFVYVHERNNVCDVEKLAVPTGLGSVIGNKGGLLLKCVVQNTSLCFASCHLAAHQDQKFLDKRNTDCSTILGAQFGQKNVSIDNQFDHCFWFGDLNYRLDLSYSTPRQRTHEIHCAEIMTLIRAKKWTTMNQNDQLKHQVDEKKVLSGWELPLALFSPTFKRVRHTLDEYLLERVPSYCDRILYKSLPGLRDNLQLLRFTCDESIATSDHKPISASFQVVQTPQLHLSSIENSTLVELSDFSGKGLVGLDLAGLSDPYVKFYSVPGNALQLDTSGSHPSTSTISNTCSPMWRDDQVPRLHVLCDNERDVKGVHLTLVVMDHDSTSKDDLMGVASLSLGKFTQSRPRFIPFEVPVALNGKAAGILAGRIRVTLPGQVTFLEDESRPQLIRMPPHRQHPAEFRLELDLNDNASKADTIAQQLPPISDGCSRLYLCRHGQTDFNLQRKIQGRGVNMPLNIEGIEQAQFLAKAMKDVPLVAIYSSSLERAIQTADAVAHHHPEMKVQSFDEVEEMNFGQLEGQPMIMHEDQLRTMYKRWEQGEIRAAWPGGESPLDVVNRGVKKITEIVSNTPPKKQVLMVTHGRFNKIVLAQMLQGELTNMTKIDQNNTCVNVIDFDHATQTYHAVALNNINHLPEPPSV</sequence>
<feature type="active site" description="Tele-phosphohistidine intermediate" evidence="9">
    <location>
        <position position="2285"/>
    </location>
</feature>
<dbReference type="Gene3D" id="3.40.640.10">
    <property type="entry name" value="Type I PLP-dependent aspartate aminotransferase-like (Major domain)"/>
    <property type="match status" value="1"/>
</dbReference>
<evidence type="ECO:0000256" key="9">
    <source>
        <dbReference type="PIRSR" id="PIRSR613078-1"/>
    </source>
</evidence>
<dbReference type="CDD" id="cd00610">
    <property type="entry name" value="OAT_like"/>
    <property type="match status" value="1"/>
</dbReference>
<feature type="coiled-coil region" evidence="12">
    <location>
        <begin position="1511"/>
        <end position="1538"/>
    </location>
</feature>
<evidence type="ECO:0000256" key="6">
    <source>
        <dbReference type="ARBA" id="ARBA00022898"/>
    </source>
</evidence>
<dbReference type="SUPFAM" id="SSF49562">
    <property type="entry name" value="C2 domain (Calcium/lipid-binding domain, CaLB)"/>
    <property type="match status" value="1"/>
</dbReference>
<dbReference type="SUPFAM" id="SSF52540">
    <property type="entry name" value="P-loop containing nucleoside triphosphate hydrolases"/>
    <property type="match status" value="1"/>
</dbReference>
<keyword evidence="11" id="KW-0547">Nucleotide-binding</keyword>
<dbReference type="SMART" id="SM00239">
    <property type="entry name" value="C2"/>
    <property type="match status" value="2"/>
</dbReference>
<feature type="domain" description="Kinesin motor" evidence="15">
    <location>
        <begin position="504"/>
        <end position="767"/>
    </location>
</feature>
<dbReference type="SUPFAM" id="SSF53383">
    <property type="entry name" value="PLP-dependent transferases"/>
    <property type="match status" value="1"/>
</dbReference>
<evidence type="ECO:0000256" key="8">
    <source>
        <dbReference type="ARBA" id="ARBA00031787"/>
    </source>
</evidence>
<keyword evidence="11" id="KW-0505">Motor protein</keyword>
<evidence type="ECO:0000256" key="5">
    <source>
        <dbReference type="ARBA" id="ARBA00022679"/>
    </source>
</evidence>
<dbReference type="Pfam" id="PF00202">
    <property type="entry name" value="Aminotran_3"/>
    <property type="match status" value="1"/>
</dbReference>
<dbReference type="GO" id="GO:0008017">
    <property type="term" value="F:microtubule binding"/>
    <property type="evidence" value="ECO:0007669"/>
    <property type="project" value="InterPro"/>
</dbReference>
<dbReference type="SUPFAM" id="SSF53254">
    <property type="entry name" value="Phosphoglycerate mutase-like"/>
    <property type="match status" value="1"/>
</dbReference>
<dbReference type="SMART" id="SM00129">
    <property type="entry name" value="KISc"/>
    <property type="match status" value="1"/>
</dbReference>
<dbReference type="Gene3D" id="2.60.200.20">
    <property type="match status" value="1"/>
</dbReference>
<feature type="binding site" evidence="10">
    <location>
        <begin position="2284"/>
        <end position="2291"/>
    </location>
    <ligand>
        <name>substrate</name>
    </ligand>
</feature>
<dbReference type="SUPFAM" id="SSF49879">
    <property type="entry name" value="SMAD/FHA domain"/>
    <property type="match status" value="1"/>
</dbReference>
<feature type="binding site" evidence="11">
    <location>
        <begin position="604"/>
        <end position="611"/>
    </location>
    <ligand>
        <name>ATP</name>
        <dbReference type="ChEBI" id="CHEBI:30616"/>
    </ligand>
</feature>
<feature type="compositionally biased region" description="Basic and acidic residues" evidence="13">
    <location>
        <begin position="1766"/>
        <end position="1778"/>
    </location>
</feature>
<dbReference type="PRINTS" id="PR00380">
    <property type="entry name" value="KINESINHEAVY"/>
</dbReference>
<dbReference type="SUPFAM" id="SSF56219">
    <property type="entry name" value="DNase I-like"/>
    <property type="match status" value="1"/>
</dbReference>
<evidence type="ECO:0000256" key="1">
    <source>
        <dbReference type="ARBA" id="ARBA00001933"/>
    </source>
</evidence>
<accession>A0A0P1AY98</accession>
<evidence type="ECO:0000256" key="7">
    <source>
        <dbReference type="ARBA" id="ARBA00030204"/>
    </source>
</evidence>
<dbReference type="SMART" id="SM00855">
    <property type="entry name" value="PGAM"/>
    <property type="match status" value="1"/>
</dbReference>
<evidence type="ECO:0000256" key="4">
    <source>
        <dbReference type="ARBA" id="ARBA00022576"/>
    </source>
</evidence>
<dbReference type="InterPro" id="IPR005814">
    <property type="entry name" value="Aminotrans_3"/>
</dbReference>
<evidence type="ECO:0000313" key="16">
    <source>
        <dbReference type="EMBL" id="CEG47441.1"/>
    </source>
</evidence>
<dbReference type="InterPro" id="IPR035892">
    <property type="entry name" value="C2_domain_sf"/>
</dbReference>
<keyword evidence="11" id="KW-0067">ATP-binding</keyword>
<dbReference type="FunFam" id="2.60.40.150:FF:000526">
    <property type="entry name" value="Uncharacterized protein"/>
    <property type="match status" value="1"/>
</dbReference>
<dbReference type="Gene3D" id="3.60.10.10">
    <property type="entry name" value="Endonuclease/exonuclease/phosphatase"/>
    <property type="match status" value="1"/>
</dbReference>
<dbReference type="InterPro" id="IPR015421">
    <property type="entry name" value="PyrdxlP-dep_Trfase_major"/>
</dbReference>
<keyword evidence="17" id="KW-1185">Reference proteome</keyword>
<dbReference type="InterPro" id="IPR029033">
    <property type="entry name" value="His_PPase_superfam"/>
</dbReference>
<dbReference type="InterPro" id="IPR000008">
    <property type="entry name" value="C2_dom"/>
</dbReference>
<dbReference type="PANTHER" id="PTHR43206:SF1">
    <property type="entry name" value="4-AMINOBUTYRATE AMINOTRANSFERASE, MITOCHONDRIAL"/>
    <property type="match status" value="1"/>
</dbReference>
<dbReference type="GO" id="GO:0005524">
    <property type="term" value="F:ATP binding"/>
    <property type="evidence" value="ECO:0007669"/>
    <property type="project" value="UniProtKB-UniRule"/>
</dbReference>
<comment type="cofactor">
    <cofactor evidence="1">
        <name>pyridoxal 5'-phosphate</name>
        <dbReference type="ChEBI" id="CHEBI:597326"/>
    </cofactor>
</comment>
<feature type="coiled-coil region" evidence="12">
    <location>
        <begin position="1138"/>
        <end position="1215"/>
    </location>
</feature>
<dbReference type="InterPro" id="IPR000300">
    <property type="entry name" value="IPPc"/>
</dbReference>
<dbReference type="GO" id="GO:0046856">
    <property type="term" value="P:phosphatidylinositol dephosphorylation"/>
    <property type="evidence" value="ECO:0007669"/>
    <property type="project" value="InterPro"/>
</dbReference>
<dbReference type="Gene3D" id="3.90.1150.10">
    <property type="entry name" value="Aspartate Aminotransferase, domain 1"/>
    <property type="match status" value="1"/>
</dbReference>
<dbReference type="InterPro" id="IPR015424">
    <property type="entry name" value="PyrdxlP-dep_Trfase"/>
</dbReference>
<evidence type="ECO:0000256" key="13">
    <source>
        <dbReference type="SAM" id="MobiDB-lite"/>
    </source>
</evidence>
<keyword evidence="5" id="KW-0808">Transferase</keyword>
<dbReference type="FunFam" id="3.40.640.10:FF:000219">
    <property type="entry name" value="Aminotransferase PigE"/>
    <property type="match status" value="1"/>
</dbReference>
<dbReference type="NCBIfam" id="TIGR00699">
    <property type="entry name" value="GABAtrns_euk"/>
    <property type="match status" value="1"/>
</dbReference>
<dbReference type="InterPro" id="IPR013078">
    <property type="entry name" value="His_Pase_superF_clade-1"/>
</dbReference>
<feature type="compositionally biased region" description="Acidic residues" evidence="13">
    <location>
        <begin position="1754"/>
        <end position="1765"/>
    </location>
</feature>
<evidence type="ECO:0000256" key="12">
    <source>
        <dbReference type="SAM" id="Coils"/>
    </source>
</evidence>
<dbReference type="Gene3D" id="3.40.850.10">
    <property type="entry name" value="Kinesin motor domain"/>
    <property type="match status" value="1"/>
</dbReference>
<dbReference type="InterPro" id="IPR049704">
    <property type="entry name" value="Aminotrans_3_PPA_site"/>
</dbReference>
<dbReference type="InterPro" id="IPR001752">
    <property type="entry name" value="Kinesin_motor_dom"/>
</dbReference>
<dbReference type="InterPro" id="IPR001345">
    <property type="entry name" value="PG/BPGM_mutase_AS"/>
</dbReference>
<dbReference type="GeneID" id="36399371"/>
<dbReference type="InterPro" id="IPR008984">
    <property type="entry name" value="SMAD_FHA_dom_sf"/>
</dbReference>
<evidence type="ECO:0000256" key="2">
    <source>
        <dbReference type="ARBA" id="ARBA00008954"/>
    </source>
</evidence>
<feature type="active site" description="Proton donor/acceptor" evidence="9">
    <location>
        <position position="2360"/>
    </location>
</feature>
<dbReference type="InterPro" id="IPR036691">
    <property type="entry name" value="Endo/exonu/phosph_ase_sf"/>
</dbReference>
<dbReference type="PROSITE" id="PS50067">
    <property type="entry name" value="KINESIN_MOTOR_2"/>
    <property type="match status" value="1"/>
</dbReference>
<dbReference type="OMA" id="THEIHCA"/>
<comment type="similarity">
    <text evidence="2">Belongs to the class-III pyridoxal-phosphate-dependent aminotransferase family.</text>
</comment>
<dbReference type="EC" id="2.6.1.19" evidence="3"/>
<feature type="region of interest" description="Disordered" evidence="13">
    <location>
        <begin position="1754"/>
        <end position="1785"/>
    </location>
</feature>
<feature type="compositionally biased region" description="Acidic residues" evidence="13">
    <location>
        <begin position="938"/>
        <end position="948"/>
    </location>
</feature>
<dbReference type="CDD" id="cd07067">
    <property type="entry name" value="HP_PGM_like"/>
    <property type="match status" value="1"/>
</dbReference>
<keyword evidence="12" id="KW-0175">Coiled coil</keyword>
<organism evidence="16 17">
    <name type="scientific">Plasmopara halstedii</name>
    <name type="common">Downy mildew of sunflower</name>
    <dbReference type="NCBI Taxonomy" id="4781"/>
    <lineage>
        <taxon>Eukaryota</taxon>
        <taxon>Sar</taxon>
        <taxon>Stramenopiles</taxon>
        <taxon>Oomycota</taxon>
        <taxon>Peronosporomycetes</taxon>
        <taxon>Peronosporales</taxon>
        <taxon>Peronosporaceae</taxon>
        <taxon>Plasmopara</taxon>
    </lineage>
</organism>
<dbReference type="InterPro" id="IPR015422">
    <property type="entry name" value="PyrdxlP-dep_Trfase_small"/>
</dbReference>
<dbReference type="PROSITE" id="PS50004">
    <property type="entry name" value="C2"/>
    <property type="match status" value="1"/>
</dbReference>
<dbReference type="FunFam" id="3.40.850.10:FF:000109">
    <property type="entry name" value="Transcription initiation factor TFIID subunit 13"/>
    <property type="match status" value="1"/>
</dbReference>
<feature type="domain" description="C2" evidence="14">
    <location>
        <begin position="2071"/>
        <end position="2200"/>
    </location>
</feature>
<comment type="similarity">
    <text evidence="11">Belongs to the TRAFAC class myosin-kinesin ATPase superfamily. Kinesin family.</text>
</comment>
<evidence type="ECO:0000313" key="17">
    <source>
        <dbReference type="Proteomes" id="UP000054928"/>
    </source>
</evidence>
<evidence type="ECO:0000259" key="14">
    <source>
        <dbReference type="PROSITE" id="PS50004"/>
    </source>
</evidence>
<dbReference type="EMBL" id="CCYD01002577">
    <property type="protein sequence ID" value="CEG47441.1"/>
    <property type="molecule type" value="Genomic_DNA"/>
</dbReference>
<dbReference type="GO" id="GO:0034386">
    <property type="term" value="F:4-aminobutyrate:2-oxoglutarate transaminase activity"/>
    <property type="evidence" value="ECO:0007669"/>
    <property type="project" value="UniProtKB-EC"/>
</dbReference>
<evidence type="ECO:0000256" key="10">
    <source>
        <dbReference type="PIRSR" id="PIRSR613078-2"/>
    </source>
</evidence>
<feature type="binding site" evidence="10">
    <location>
        <position position="2335"/>
    </location>
    <ligand>
        <name>substrate</name>
    </ligand>
</feature>
<dbReference type="GO" id="GO:0005739">
    <property type="term" value="C:mitochondrion"/>
    <property type="evidence" value="ECO:0007669"/>
    <property type="project" value="TreeGrafter"/>
</dbReference>
<feature type="compositionally biased region" description="Basic and acidic residues" evidence="13">
    <location>
        <begin position="926"/>
        <end position="937"/>
    </location>
</feature>
<dbReference type="PROSITE" id="PS00600">
    <property type="entry name" value="AA_TRANSFER_CLASS_3"/>
    <property type="match status" value="1"/>
</dbReference>
<dbReference type="PROSITE" id="PS00175">
    <property type="entry name" value="PG_MUTASE"/>
    <property type="match status" value="1"/>
</dbReference>
<dbReference type="GO" id="GO:0030170">
    <property type="term" value="F:pyridoxal phosphate binding"/>
    <property type="evidence" value="ECO:0007669"/>
    <property type="project" value="InterPro"/>
</dbReference>
<dbReference type="Gene3D" id="3.40.50.1240">
    <property type="entry name" value="Phosphoglycerate mutase-like"/>
    <property type="match status" value="1"/>
</dbReference>
<dbReference type="InterPro" id="IPR004631">
    <property type="entry name" value="4NH2But_aminotransferase_euk"/>
</dbReference>
<evidence type="ECO:0000256" key="11">
    <source>
        <dbReference type="PROSITE-ProRule" id="PRU00283"/>
    </source>
</evidence>
<keyword evidence="4" id="KW-0032">Aminotransferase</keyword>
<evidence type="ECO:0000256" key="3">
    <source>
        <dbReference type="ARBA" id="ARBA00012912"/>
    </source>
</evidence>